<dbReference type="InterPro" id="IPR011712">
    <property type="entry name" value="Sig_transdc_His_kin_sub3_dim/P"/>
</dbReference>
<keyword evidence="7" id="KW-0067">ATP-binding</keyword>
<gene>
    <name evidence="12" type="ORF">FHX42_004701</name>
</gene>
<keyword evidence="9" id="KW-0812">Transmembrane</keyword>
<dbReference type="PANTHER" id="PTHR24421:SF10">
    <property type="entry name" value="NITRATE_NITRITE SENSOR PROTEIN NARQ"/>
    <property type="match status" value="1"/>
</dbReference>
<evidence type="ECO:0000259" key="10">
    <source>
        <dbReference type="Pfam" id="PF02518"/>
    </source>
</evidence>
<feature type="domain" description="Signal transduction histidine kinase subgroup 3 dimerisation and phosphoacceptor" evidence="11">
    <location>
        <begin position="380"/>
        <end position="444"/>
    </location>
</feature>
<sequence>MNTPRTAPEQVSPPAPWWWHSLLASLREQWIFAALLGLVWCGETIMTLQYGTGSPVLLATSTAMAVLALWARRSPVRAGLLAAVAMILSTVVFRLFGLRSGPDLLWNVTFTENAAGALLVLYVFWKASRGRAVVVTATLAAACLFAVFVRTGVSFVMPPASVARTLGVGFLQLVLLVGTGMYLRAREPRAAETSMQGLLRRQWPVTAALCVLLFGQVASTDMPLFLPGGWVVLLSCIVMAGLAVFAPLRPFEASLLGAIALVLTTLLTRLLDITRSSFLLGAIPPTDIAAGMLLMAFVARYDAPRKALWGGCALVSSTIVSVLVMPREPPVRTPADVYPALFMGGILLVLSVGTGMYFRARDEDRAKSVRAAITDAQYTERMALARELHDVVAHHVTGIVVQSQAARVVAQKEPEAASAALERISTSGTEALTAMRRLVASMRGADPVGASGMTEHATSDLEADLEALVARAERTLPDNGHAARVELSVELTRRIPPEVARSGLRLVQESLTNVRKHAPDATLIHVAVEDTNTYLHVRVTDDGSDTAAHPVGGSGGYGLVGMRERIELLGGRFYTGPGEHVGWRVEAWLPLGEHEREEGHP</sequence>
<dbReference type="GO" id="GO:0046983">
    <property type="term" value="F:protein dimerization activity"/>
    <property type="evidence" value="ECO:0007669"/>
    <property type="project" value="InterPro"/>
</dbReference>
<evidence type="ECO:0000313" key="13">
    <source>
        <dbReference type="Proteomes" id="UP000569329"/>
    </source>
</evidence>
<dbReference type="Proteomes" id="UP000569329">
    <property type="component" value="Unassembled WGS sequence"/>
</dbReference>
<dbReference type="GO" id="GO:0005524">
    <property type="term" value="F:ATP binding"/>
    <property type="evidence" value="ECO:0007669"/>
    <property type="project" value="UniProtKB-KW"/>
</dbReference>
<feature type="transmembrane region" description="Helical" evidence="9">
    <location>
        <begin position="253"/>
        <end position="271"/>
    </location>
</feature>
<dbReference type="Pfam" id="PF02518">
    <property type="entry name" value="HATPase_c"/>
    <property type="match status" value="1"/>
</dbReference>
<keyword evidence="8" id="KW-0902">Two-component regulatory system</keyword>
<evidence type="ECO:0000256" key="4">
    <source>
        <dbReference type="ARBA" id="ARBA00022679"/>
    </source>
</evidence>
<keyword evidence="5" id="KW-0547">Nucleotide-binding</keyword>
<feature type="transmembrane region" description="Helical" evidence="9">
    <location>
        <begin position="203"/>
        <end position="219"/>
    </location>
</feature>
<evidence type="ECO:0000313" key="12">
    <source>
        <dbReference type="EMBL" id="MBA8827317.1"/>
    </source>
</evidence>
<evidence type="ECO:0000256" key="7">
    <source>
        <dbReference type="ARBA" id="ARBA00022840"/>
    </source>
</evidence>
<dbReference type="SUPFAM" id="SSF55874">
    <property type="entry name" value="ATPase domain of HSP90 chaperone/DNA topoisomerase II/histidine kinase"/>
    <property type="match status" value="1"/>
</dbReference>
<feature type="transmembrane region" description="Helical" evidence="9">
    <location>
        <begin position="337"/>
        <end position="358"/>
    </location>
</feature>
<proteinExistence type="predicted"/>
<feature type="transmembrane region" description="Helical" evidence="9">
    <location>
        <begin position="132"/>
        <end position="149"/>
    </location>
</feature>
<evidence type="ECO:0000256" key="8">
    <source>
        <dbReference type="ARBA" id="ARBA00023012"/>
    </source>
</evidence>
<feature type="transmembrane region" description="Helical" evidence="9">
    <location>
        <begin position="225"/>
        <end position="246"/>
    </location>
</feature>
<dbReference type="PANTHER" id="PTHR24421">
    <property type="entry name" value="NITRATE/NITRITE SENSOR PROTEIN NARX-RELATED"/>
    <property type="match status" value="1"/>
</dbReference>
<comment type="caution">
    <text evidence="12">The sequence shown here is derived from an EMBL/GenBank/DDBJ whole genome shotgun (WGS) entry which is preliminary data.</text>
</comment>
<feature type="transmembrane region" description="Helical" evidence="9">
    <location>
        <begin position="307"/>
        <end position="325"/>
    </location>
</feature>
<evidence type="ECO:0000256" key="3">
    <source>
        <dbReference type="ARBA" id="ARBA00022553"/>
    </source>
</evidence>
<feature type="transmembrane region" description="Helical" evidence="9">
    <location>
        <begin position="54"/>
        <end position="71"/>
    </location>
</feature>
<evidence type="ECO:0000256" key="5">
    <source>
        <dbReference type="ARBA" id="ARBA00022741"/>
    </source>
</evidence>
<keyword evidence="4" id="KW-0808">Transferase</keyword>
<reference evidence="12 13" key="1">
    <citation type="submission" date="2020-07" db="EMBL/GenBank/DDBJ databases">
        <title>Sequencing the genomes of 1000 actinobacteria strains.</title>
        <authorList>
            <person name="Klenk H.-P."/>
        </authorList>
    </citation>
    <scope>NUCLEOTIDE SEQUENCE [LARGE SCALE GENOMIC DNA]</scope>
    <source>
        <strain evidence="12 13">DSM 45975</strain>
    </source>
</reference>
<keyword evidence="3" id="KW-0597">Phosphoprotein</keyword>
<dbReference type="GO" id="GO:0016020">
    <property type="term" value="C:membrane"/>
    <property type="evidence" value="ECO:0007669"/>
    <property type="project" value="InterPro"/>
</dbReference>
<dbReference type="Gene3D" id="1.20.5.1930">
    <property type="match status" value="1"/>
</dbReference>
<keyword evidence="9" id="KW-1133">Transmembrane helix</keyword>
<comment type="catalytic activity">
    <reaction evidence="1">
        <text>ATP + protein L-histidine = ADP + protein N-phospho-L-histidine.</text>
        <dbReference type="EC" id="2.7.13.3"/>
    </reaction>
</comment>
<dbReference type="EC" id="2.7.13.3" evidence="2"/>
<dbReference type="Pfam" id="PF07730">
    <property type="entry name" value="HisKA_3"/>
    <property type="match status" value="1"/>
</dbReference>
<dbReference type="AlphaFoldDB" id="A0A839E6I8"/>
<protein>
    <recommendedName>
        <fullName evidence="2">histidine kinase</fullName>
        <ecNumber evidence="2">2.7.13.3</ecNumber>
    </recommendedName>
</protein>
<dbReference type="InterPro" id="IPR050482">
    <property type="entry name" value="Sensor_HK_TwoCompSys"/>
</dbReference>
<dbReference type="GO" id="GO:0000155">
    <property type="term" value="F:phosphorelay sensor kinase activity"/>
    <property type="evidence" value="ECO:0007669"/>
    <property type="project" value="InterPro"/>
</dbReference>
<feature type="transmembrane region" description="Helical" evidence="9">
    <location>
        <begin position="277"/>
        <end position="298"/>
    </location>
</feature>
<dbReference type="CDD" id="cd16917">
    <property type="entry name" value="HATPase_UhpB-NarQ-NarX-like"/>
    <property type="match status" value="1"/>
</dbReference>
<dbReference type="InterPro" id="IPR036890">
    <property type="entry name" value="HATPase_C_sf"/>
</dbReference>
<feature type="domain" description="Histidine kinase/HSP90-like ATPase" evidence="10">
    <location>
        <begin position="505"/>
        <end position="592"/>
    </location>
</feature>
<keyword evidence="6 12" id="KW-0418">Kinase</keyword>
<dbReference type="EMBL" id="JACGWZ010000007">
    <property type="protein sequence ID" value="MBA8827317.1"/>
    <property type="molecule type" value="Genomic_DNA"/>
</dbReference>
<name>A0A839E6I8_9PSEU</name>
<feature type="transmembrane region" description="Helical" evidence="9">
    <location>
        <begin position="104"/>
        <end position="125"/>
    </location>
</feature>
<evidence type="ECO:0000256" key="1">
    <source>
        <dbReference type="ARBA" id="ARBA00000085"/>
    </source>
</evidence>
<accession>A0A839E6I8</accession>
<keyword evidence="9" id="KW-0472">Membrane</keyword>
<evidence type="ECO:0000256" key="9">
    <source>
        <dbReference type="SAM" id="Phobius"/>
    </source>
</evidence>
<evidence type="ECO:0000256" key="6">
    <source>
        <dbReference type="ARBA" id="ARBA00022777"/>
    </source>
</evidence>
<feature type="transmembrane region" description="Helical" evidence="9">
    <location>
        <begin position="78"/>
        <end position="98"/>
    </location>
</feature>
<organism evidence="12 13">
    <name type="scientific">Halosaccharopolyspora lacisalsi</name>
    <dbReference type="NCBI Taxonomy" id="1000566"/>
    <lineage>
        <taxon>Bacteria</taxon>
        <taxon>Bacillati</taxon>
        <taxon>Actinomycetota</taxon>
        <taxon>Actinomycetes</taxon>
        <taxon>Pseudonocardiales</taxon>
        <taxon>Pseudonocardiaceae</taxon>
        <taxon>Halosaccharopolyspora</taxon>
    </lineage>
</organism>
<dbReference type="RefSeq" id="WP_328796676.1">
    <property type="nucleotide sequence ID" value="NZ_JACGWZ010000007.1"/>
</dbReference>
<dbReference type="Gene3D" id="3.30.565.10">
    <property type="entry name" value="Histidine kinase-like ATPase, C-terminal domain"/>
    <property type="match status" value="1"/>
</dbReference>
<keyword evidence="13" id="KW-1185">Reference proteome</keyword>
<evidence type="ECO:0000256" key="2">
    <source>
        <dbReference type="ARBA" id="ARBA00012438"/>
    </source>
</evidence>
<dbReference type="InterPro" id="IPR003594">
    <property type="entry name" value="HATPase_dom"/>
</dbReference>
<feature type="transmembrane region" description="Helical" evidence="9">
    <location>
        <begin position="161"/>
        <end position="183"/>
    </location>
</feature>
<evidence type="ECO:0000259" key="11">
    <source>
        <dbReference type="Pfam" id="PF07730"/>
    </source>
</evidence>